<dbReference type="SUPFAM" id="SSF50156">
    <property type="entry name" value="PDZ domain-like"/>
    <property type="match status" value="1"/>
</dbReference>
<evidence type="ECO:0000259" key="2">
    <source>
        <dbReference type="PROSITE" id="PS50106"/>
    </source>
</evidence>
<dbReference type="EMBL" id="JABAHT010000173">
    <property type="protein sequence ID" value="KAF4662269.1"/>
    <property type="molecule type" value="Genomic_DNA"/>
</dbReference>
<feature type="region of interest" description="Disordered" evidence="1">
    <location>
        <begin position="49"/>
        <end position="94"/>
    </location>
</feature>
<name>A0A7J6LSK8_PEROL</name>
<feature type="domain" description="PDZ" evidence="2">
    <location>
        <begin position="137"/>
        <end position="213"/>
    </location>
</feature>
<protein>
    <recommendedName>
        <fullName evidence="6">PDZ domain-containing protein</fullName>
    </recommendedName>
</protein>
<comment type="caution">
    <text evidence="4">The sequence shown here is derived from an EMBL/GenBank/DDBJ whole genome shotgun (WGS) entry which is preliminary data.</text>
</comment>
<sequence>MGNTLASIESSSTVSRLETFSTNMFDQCCRRPESSEWLNEVTVVGEDGQQQQAAAADHTTPKATPAPMVATPSTASVAEKEEGHSIQTGGNAAAAAAQTLGTTTTTDDDTFEDDTDDDVADERIGAPEEDIEANCFKIDIQRIPGVRLGIDVDHSDPRWLVVDRVTPEGSVDLWNKKAPPGQKLQKGDIIVRVNDVRMDAMRMVEQCQASSVLHMWARRPKLIRSLSN</sequence>
<evidence type="ECO:0000313" key="5">
    <source>
        <dbReference type="Proteomes" id="UP000570595"/>
    </source>
</evidence>
<accession>A0A7J6LSK8</accession>
<evidence type="ECO:0000313" key="4">
    <source>
        <dbReference type="EMBL" id="KAF4662269.1"/>
    </source>
</evidence>
<organism evidence="4 5">
    <name type="scientific">Perkinsus olseni</name>
    <name type="common">Perkinsus atlanticus</name>
    <dbReference type="NCBI Taxonomy" id="32597"/>
    <lineage>
        <taxon>Eukaryota</taxon>
        <taxon>Sar</taxon>
        <taxon>Alveolata</taxon>
        <taxon>Perkinsozoa</taxon>
        <taxon>Perkinsea</taxon>
        <taxon>Perkinsida</taxon>
        <taxon>Perkinsidae</taxon>
        <taxon>Perkinsus</taxon>
    </lineage>
</organism>
<feature type="domain" description="POU-specific" evidence="3">
    <location>
        <begin position="1"/>
        <end position="42"/>
    </location>
</feature>
<dbReference type="GO" id="GO:0003700">
    <property type="term" value="F:DNA-binding transcription factor activity"/>
    <property type="evidence" value="ECO:0007669"/>
    <property type="project" value="InterPro"/>
</dbReference>
<gene>
    <name evidence="4" type="ORF">FOZ61_002600</name>
</gene>
<reference evidence="4 5" key="1">
    <citation type="submission" date="2020-04" db="EMBL/GenBank/DDBJ databases">
        <title>Perkinsus olseni comparative genomics.</title>
        <authorList>
            <person name="Bogema D.R."/>
        </authorList>
    </citation>
    <scope>NUCLEOTIDE SEQUENCE [LARGE SCALE GENOMIC DNA]</scope>
    <source>
        <strain evidence="4">ATCC PRA-179</strain>
    </source>
</reference>
<dbReference type="InterPro" id="IPR000327">
    <property type="entry name" value="POU_dom"/>
</dbReference>
<proteinExistence type="predicted"/>
<dbReference type="Gene3D" id="2.30.42.10">
    <property type="match status" value="1"/>
</dbReference>
<dbReference type="Proteomes" id="UP000570595">
    <property type="component" value="Unassembled WGS sequence"/>
</dbReference>
<evidence type="ECO:0000256" key="1">
    <source>
        <dbReference type="SAM" id="MobiDB-lite"/>
    </source>
</evidence>
<evidence type="ECO:0008006" key="6">
    <source>
        <dbReference type="Google" id="ProtNLM"/>
    </source>
</evidence>
<dbReference type="AlphaFoldDB" id="A0A7J6LSK8"/>
<dbReference type="InterPro" id="IPR001478">
    <property type="entry name" value="PDZ"/>
</dbReference>
<evidence type="ECO:0000259" key="3">
    <source>
        <dbReference type="PROSITE" id="PS51179"/>
    </source>
</evidence>
<dbReference type="InterPro" id="IPR036034">
    <property type="entry name" value="PDZ_sf"/>
</dbReference>
<dbReference type="PROSITE" id="PS50106">
    <property type="entry name" value="PDZ"/>
    <property type="match status" value="1"/>
</dbReference>
<dbReference type="OrthoDB" id="437710at2759"/>
<dbReference type="PROSITE" id="PS51179">
    <property type="entry name" value="POU_3"/>
    <property type="match status" value="1"/>
</dbReference>